<evidence type="ECO:0000256" key="3">
    <source>
        <dbReference type="RuleBase" id="RU000363"/>
    </source>
</evidence>
<dbReference type="Pfam" id="PF00106">
    <property type="entry name" value="adh_short"/>
    <property type="match status" value="1"/>
</dbReference>
<proteinExistence type="inferred from homology"/>
<dbReference type="FunFam" id="3.40.50.720:FF:000084">
    <property type="entry name" value="Short-chain dehydrogenase reductase"/>
    <property type="match status" value="1"/>
</dbReference>
<dbReference type="KEGG" id="paqt:E8L99_11690"/>
<dbReference type="SUPFAM" id="SSF51735">
    <property type="entry name" value="NAD(P)-binding Rossmann-fold domains"/>
    <property type="match status" value="1"/>
</dbReference>
<sequence>MATTTRPTAFVTGGGSGIGRALAKALAARGTTVCVADTNVAAAEAVAKECGDDASSLSLDVRDAAAMKRSIEEFATQNGRLDYMFNNAGIGIAGEVDDIPLSGWHRIVDINVYGVLHGVLAAYPIMLEQGFGHIVNTASLAGLGPAPLFTPYALTKHAVVGLSTSLRIEAASRGVRVSVVCPAAVETPLLDAENPGDLGIGWAPDARRFLTAMAGPPYPVEKCADDILAALDKNKSVIVLPGRARLAWRLGRLFPALVEKIGLSAVAKERSSRA</sequence>
<dbReference type="InterPro" id="IPR036291">
    <property type="entry name" value="NAD(P)-bd_dom_sf"/>
</dbReference>
<dbReference type="CDD" id="cd05233">
    <property type="entry name" value="SDR_c"/>
    <property type="match status" value="1"/>
</dbReference>
<dbReference type="InterPro" id="IPR002347">
    <property type="entry name" value="SDR_fam"/>
</dbReference>
<dbReference type="RefSeq" id="WP_137099697.1">
    <property type="nucleotide sequence ID" value="NZ_CP039865.1"/>
</dbReference>
<dbReference type="Proteomes" id="UP000298588">
    <property type="component" value="Chromosome"/>
</dbReference>
<dbReference type="GO" id="GO:0016491">
    <property type="term" value="F:oxidoreductase activity"/>
    <property type="evidence" value="ECO:0007669"/>
    <property type="project" value="UniProtKB-KW"/>
</dbReference>
<protein>
    <submittedName>
        <fullName evidence="4">SDR family oxidoreductase</fullName>
    </submittedName>
</protein>
<name>A0A4D7QLU2_9HYPH</name>
<comment type="similarity">
    <text evidence="1 3">Belongs to the short-chain dehydrogenases/reductases (SDR) family.</text>
</comment>
<dbReference type="GO" id="GO:0016020">
    <property type="term" value="C:membrane"/>
    <property type="evidence" value="ECO:0007669"/>
    <property type="project" value="TreeGrafter"/>
</dbReference>
<dbReference type="PRINTS" id="PR00080">
    <property type="entry name" value="SDRFAMILY"/>
</dbReference>
<keyword evidence="2" id="KW-0560">Oxidoreductase</keyword>
<evidence type="ECO:0000256" key="2">
    <source>
        <dbReference type="ARBA" id="ARBA00023002"/>
    </source>
</evidence>
<dbReference type="PANTHER" id="PTHR44196">
    <property type="entry name" value="DEHYDROGENASE/REDUCTASE SDR FAMILY MEMBER 7B"/>
    <property type="match status" value="1"/>
</dbReference>
<evidence type="ECO:0000313" key="5">
    <source>
        <dbReference type="Proteomes" id="UP000298588"/>
    </source>
</evidence>
<dbReference type="EMBL" id="CP039865">
    <property type="protein sequence ID" value="QCK86366.1"/>
    <property type="molecule type" value="Genomic_DNA"/>
</dbReference>
<organism evidence="4 5">
    <name type="scientific">Phreatobacter aquaticus</name>
    <dbReference type="NCBI Taxonomy" id="2570229"/>
    <lineage>
        <taxon>Bacteria</taxon>
        <taxon>Pseudomonadati</taxon>
        <taxon>Pseudomonadota</taxon>
        <taxon>Alphaproteobacteria</taxon>
        <taxon>Hyphomicrobiales</taxon>
        <taxon>Phreatobacteraceae</taxon>
        <taxon>Phreatobacter</taxon>
    </lineage>
</organism>
<evidence type="ECO:0000313" key="4">
    <source>
        <dbReference type="EMBL" id="QCK86366.1"/>
    </source>
</evidence>
<gene>
    <name evidence="4" type="ORF">E8L99_11690</name>
</gene>
<dbReference type="PRINTS" id="PR00081">
    <property type="entry name" value="GDHRDH"/>
</dbReference>
<dbReference type="AlphaFoldDB" id="A0A4D7QLU2"/>
<dbReference type="PANTHER" id="PTHR44196:SF3">
    <property type="entry name" value="SHORT CHAIN DEHYDROGENASE FAMILY PROTEIN"/>
    <property type="match status" value="1"/>
</dbReference>
<keyword evidence="5" id="KW-1185">Reference proteome</keyword>
<evidence type="ECO:0000256" key="1">
    <source>
        <dbReference type="ARBA" id="ARBA00006484"/>
    </source>
</evidence>
<accession>A0A4D7QLU2</accession>
<reference evidence="4 5" key="1">
    <citation type="submission" date="2019-04" db="EMBL/GenBank/DDBJ databases">
        <title>Phreatobacter aquaticus sp. nov.</title>
        <authorList>
            <person name="Choi A."/>
            <person name="Baek K."/>
        </authorList>
    </citation>
    <scope>NUCLEOTIDE SEQUENCE [LARGE SCALE GENOMIC DNA]</scope>
    <source>
        <strain evidence="4 5">NMCR1094</strain>
    </source>
</reference>
<dbReference type="OrthoDB" id="9810734at2"/>
<dbReference type="Gene3D" id="3.40.50.720">
    <property type="entry name" value="NAD(P)-binding Rossmann-like Domain"/>
    <property type="match status" value="1"/>
</dbReference>